<proteinExistence type="predicted"/>
<dbReference type="GO" id="GO:0007635">
    <property type="term" value="P:chemosensory behavior"/>
    <property type="evidence" value="ECO:0007669"/>
    <property type="project" value="TreeGrafter"/>
</dbReference>
<dbReference type="GO" id="GO:0043025">
    <property type="term" value="C:neuronal cell body"/>
    <property type="evidence" value="ECO:0007669"/>
    <property type="project" value="TreeGrafter"/>
</dbReference>
<keyword evidence="4 8" id="KW-1133">Transmembrane helix</keyword>
<dbReference type="OrthoDB" id="6366728at2759"/>
<evidence type="ECO:0000256" key="1">
    <source>
        <dbReference type="ARBA" id="ARBA00004651"/>
    </source>
</evidence>
<dbReference type="GO" id="GO:0050909">
    <property type="term" value="P:sensory perception of taste"/>
    <property type="evidence" value="ECO:0007669"/>
    <property type="project" value="InterPro"/>
</dbReference>
<dbReference type="RefSeq" id="XP_031766124.1">
    <property type="nucleotide sequence ID" value="XM_031910264.2"/>
</dbReference>
<evidence type="ECO:0000313" key="10">
    <source>
        <dbReference type="RefSeq" id="XP_031766124.1"/>
    </source>
</evidence>
<comment type="subcellular location">
    <subcellularLocation>
        <location evidence="1">Cell membrane</location>
        <topology evidence="1">Multi-pass membrane protein</topology>
    </subcellularLocation>
</comment>
<dbReference type="GO" id="GO:0030424">
    <property type="term" value="C:axon"/>
    <property type="evidence" value="ECO:0007669"/>
    <property type="project" value="TreeGrafter"/>
</dbReference>
<organism evidence="9 10">
    <name type="scientific">Galleria mellonella</name>
    <name type="common">Greater wax moth</name>
    <dbReference type="NCBI Taxonomy" id="7137"/>
    <lineage>
        <taxon>Eukaryota</taxon>
        <taxon>Metazoa</taxon>
        <taxon>Ecdysozoa</taxon>
        <taxon>Arthropoda</taxon>
        <taxon>Hexapoda</taxon>
        <taxon>Insecta</taxon>
        <taxon>Pterygota</taxon>
        <taxon>Neoptera</taxon>
        <taxon>Endopterygota</taxon>
        <taxon>Lepidoptera</taxon>
        <taxon>Glossata</taxon>
        <taxon>Ditrysia</taxon>
        <taxon>Pyraloidea</taxon>
        <taxon>Pyralidae</taxon>
        <taxon>Galleriinae</taxon>
        <taxon>Galleria</taxon>
    </lineage>
</organism>
<evidence type="ECO:0000256" key="4">
    <source>
        <dbReference type="ARBA" id="ARBA00022989"/>
    </source>
</evidence>
<dbReference type="GO" id="GO:0007165">
    <property type="term" value="P:signal transduction"/>
    <property type="evidence" value="ECO:0007669"/>
    <property type="project" value="UniProtKB-KW"/>
</dbReference>
<keyword evidence="3 8" id="KW-0812">Transmembrane</keyword>
<evidence type="ECO:0000256" key="8">
    <source>
        <dbReference type="SAM" id="Phobius"/>
    </source>
</evidence>
<dbReference type="Proteomes" id="UP001652740">
    <property type="component" value="Unplaced"/>
</dbReference>
<dbReference type="GO" id="GO:0030425">
    <property type="term" value="C:dendrite"/>
    <property type="evidence" value="ECO:0007669"/>
    <property type="project" value="TreeGrafter"/>
</dbReference>
<evidence type="ECO:0000256" key="5">
    <source>
        <dbReference type="ARBA" id="ARBA00023136"/>
    </source>
</evidence>
<evidence type="ECO:0000256" key="2">
    <source>
        <dbReference type="ARBA" id="ARBA00022475"/>
    </source>
</evidence>
<accession>A0A6J3C559</accession>
<dbReference type="GO" id="GO:0008049">
    <property type="term" value="P:male courtship behavior"/>
    <property type="evidence" value="ECO:0007669"/>
    <property type="project" value="TreeGrafter"/>
</dbReference>
<keyword evidence="2" id="KW-1003">Cell membrane</keyword>
<dbReference type="GO" id="GO:0005886">
    <property type="term" value="C:plasma membrane"/>
    <property type="evidence" value="ECO:0007669"/>
    <property type="project" value="UniProtKB-SubCell"/>
</dbReference>
<dbReference type="PANTHER" id="PTHR21143">
    <property type="entry name" value="INVERTEBRATE GUSTATORY RECEPTOR"/>
    <property type="match status" value="1"/>
</dbReference>
<dbReference type="InterPro" id="IPR013604">
    <property type="entry name" value="7TM_chemorcpt"/>
</dbReference>
<protein>
    <submittedName>
        <fullName evidence="10">Gustatory receptor 68a-like</fullName>
    </submittedName>
</protein>
<dbReference type="KEGG" id="gmw:116413111"/>
<evidence type="ECO:0000313" key="9">
    <source>
        <dbReference type="Proteomes" id="UP001652740"/>
    </source>
</evidence>
<keyword evidence="9" id="KW-1185">Reference proteome</keyword>
<dbReference type="AlphaFoldDB" id="A0A6J3C559"/>
<dbReference type="FunCoup" id="A0A6J3C559">
    <property type="interactions" value="16"/>
</dbReference>
<evidence type="ECO:0000256" key="6">
    <source>
        <dbReference type="ARBA" id="ARBA00023170"/>
    </source>
</evidence>
<keyword evidence="6" id="KW-0675">Receptor</keyword>
<keyword evidence="7" id="KW-0807">Transducer</keyword>
<keyword evidence="5 8" id="KW-0472">Membrane</keyword>
<dbReference type="GeneID" id="116413111"/>
<reference evidence="10" key="1">
    <citation type="submission" date="2025-08" db="UniProtKB">
        <authorList>
            <consortium name="RefSeq"/>
        </authorList>
    </citation>
    <scope>IDENTIFICATION</scope>
    <source>
        <tissue evidence="10">Whole larvae</tissue>
    </source>
</reference>
<evidence type="ECO:0000256" key="3">
    <source>
        <dbReference type="ARBA" id="ARBA00022692"/>
    </source>
</evidence>
<feature type="transmembrane region" description="Helical" evidence="8">
    <location>
        <begin position="18"/>
        <end position="42"/>
    </location>
</feature>
<dbReference type="PANTHER" id="PTHR21143:SF133">
    <property type="entry name" value="GUSTATORY AND PHEROMONE RECEPTOR 32A-RELATED"/>
    <property type="match status" value="1"/>
</dbReference>
<gene>
    <name evidence="10" type="primary">LOC116413111</name>
</gene>
<sequence length="242" mass="27762">MVILICLACTRNNSLWKIILVCNTFNISQTIQFVVILFYYWLMHMTGAILNNIKENCLAFTTEHLHREGFTTPVVRRPNRNFIVPLKQLELIYMNTIEIKCEINDVFEAPIIFIMIQMFHALVTNTHMAYHGTILEATFSVNEFCIIALWTIFQIIKVYAFASCGELLKLEANEIAQVLYNIPTDTHTVTVMTEVQHFSSVISCLSPEVTIYGFFPLDATLLFNVIASATTYLIILVQFDND</sequence>
<dbReference type="InParanoid" id="A0A6J3C559"/>
<dbReference type="Pfam" id="PF08395">
    <property type="entry name" value="7tm_7"/>
    <property type="match status" value="1"/>
</dbReference>
<name>A0A6J3C559_GALME</name>
<evidence type="ECO:0000256" key="7">
    <source>
        <dbReference type="ARBA" id="ARBA00023224"/>
    </source>
</evidence>